<dbReference type="Pfam" id="PF18972">
    <property type="entry name" value="Wheel"/>
    <property type="match status" value="1"/>
</dbReference>
<dbReference type="Gene3D" id="1.25.40.10">
    <property type="entry name" value="Tetratricopeptide repeat domain"/>
    <property type="match status" value="1"/>
</dbReference>
<reference evidence="8" key="1">
    <citation type="submission" date="2025-08" db="UniProtKB">
        <authorList>
            <consortium name="RefSeq"/>
        </authorList>
    </citation>
    <scope>IDENTIFICATION</scope>
</reference>
<comment type="similarity">
    <text evidence="3">Belongs to the TTC4 family.</text>
</comment>
<sequence length="422" mass="48167">MDHHGNLEFNMAEKSADNVHDVGSKDGDETERDGKMGVDLDSMFDRYLDEAASHPKYANKKKDGCLQKENEEFLKNWEKEIDKIPAFMNEIPDDAEDNSLVAALQAIKYDQDDPPEEQARVHKEDGNQWFKKKKYKVAITAYTEGLKQNFEDSELRAVLYANRAAANFHLGNYRSSANDATEAVKHNPAHMKALIRAAECCIKLEDYDEAITWCDKALKITPDDKKVLELRLAAIKQQKLWERNKRKRKAEEKAAHARRLKIVEAIKSRNIQYGQFSNDDPKAKSQDQLILEAVSSQHPAGAAVTLDESGNLTWPVTFLYPEFGQSDFVQAFHEDSIFSDHLQILFEESAPWDKGGMYKPHTVQIYFHPSEGTQLVEVTPDSTLRATLQDPRYLVAKDPLFVILPKNSLFAESYLKQYTSLH</sequence>
<keyword evidence="2 4" id="KW-0802">TPR repeat</keyword>
<evidence type="ECO:0000259" key="6">
    <source>
        <dbReference type="Pfam" id="PF18972"/>
    </source>
</evidence>
<accession>A0A8B7Y845</accession>
<evidence type="ECO:0000256" key="1">
    <source>
        <dbReference type="ARBA" id="ARBA00022737"/>
    </source>
</evidence>
<evidence type="ECO:0000256" key="5">
    <source>
        <dbReference type="SAM" id="MobiDB-lite"/>
    </source>
</evidence>
<evidence type="ECO:0000313" key="8">
    <source>
        <dbReference type="RefSeq" id="XP_022087931.1"/>
    </source>
</evidence>
<dbReference type="AlphaFoldDB" id="A0A8B7Y845"/>
<dbReference type="InterPro" id="IPR019734">
    <property type="entry name" value="TPR_rpt"/>
</dbReference>
<dbReference type="GO" id="GO:0006457">
    <property type="term" value="P:protein folding"/>
    <property type="evidence" value="ECO:0007669"/>
    <property type="project" value="TreeGrafter"/>
</dbReference>
<dbReference type="GO" id="GO:0051879">
    <property type="term" value="F:Hsp90 protein binding"/>
    <property type="evidence" value="ECO:0007669"/>
    <property type="project" value="InterPro"/>
</dbReference>
<feature type="compositionally biased region" description="Basic and acidic residues" evidence="5">
    <location>
        <begin position="14"/>
        <end position="38"/>
    </location>
</feature>
<dbReference type="GO" id="GO:0005829">
    <property type="term" value="C:cytosol"/>
    <property type="evidence" value="ECO:0007669"/>
    <property type="project" value="TreeGrafter"/>
</dbReference>
<proteinExistence type="inferred from homology"/>
<dbReference type="PANTHER" id="PTHR46035:SF1">
    <property type="entry name" value="TETRATRICOPEPTIDE REPEAT PROTEIN 4"/>
    <property type="match status" value="1"/>
</dbReference>
<dbReference type="InterPro" id="IPR011990">
    <property type="entry name" value="TPR-like_helical_dom_sf"/>
</dbReference>
<keyword evidence="1" id="KW-0677">Repeat</keyword>
<dbReference type="CTD" id="7268"/>
<gene>
    <name evidence="8" type="primary">LOC110977801</name>
</gene>
<evidence type="ECO:0000256" key="4">
    <source>
        <dbReference type="PROSITE-ProRule" id="PRU00339"/>
    </source>
</evidence>
<name>A0A8B7Y845_ACAPL</name>
<dbReference type="GO" id="GO:0030544">
    <property type="term" value="F:Hsp70 protein binding"/>
    <property type="evidence" value="ECO:0007669"/>
    <property type="project" value="TreeGrafter"/>
</dbReference>
<dbReference type="InterPro" id="IPR044059">
    <property type="entry name" value="Csn1/TTC4_wheel"/>
</dbReference>
<dbReference type="OMA" id="WRAAQCA"/>
<dbReference type="Proteomes" id="UP000694845">
    <property type="component" value="Unplaced"/>
</dbReference>
<feature type="region of interest" description="Disordered" evidence="5">
    <location>
        <begin position="1"/>
        <end position="38"/>
    </location>
</feature>
<protein>
    <submittedName>
        <fullName evidence="8">Tetratricopeptide repeat protein 4-like</fullName>
    </submittedName>
</protein>
<dbReference type="GO" id="GO:0005634">
    <property type="term" value="C:nucleus"/>
    <property type="evidence" value="ECO:0007669"/>
    <property type="project" value="TreeGrafter"/>
</dbReference>
<keyword evidence="7" id="KW-1185">Reference proteome</keyword>
<feature type="repeat" description="TPR" evidence="4">
    <location>
        <begin position="191"/>
        <end position="224"/>
    </location>
</feature>
<dbReference type="KEGG" id="aplc:110977801"/>
<evidence type="ECO:0000256" key="2">
    <source>
        <dbReference type="ARBA" id="ARBA00022803"/>
    </source>
</evidence>
<evidence type="ECO:0000256" key="3">
    <source>
        <dbReference type="ARBA" id="ARBA00023602"/>
    </source>
</evidence>
<organism evidence="7 8">
    <name type="scientific">Acanthaster planci</name>
    <name type="common">Crown-of-thorns starfish</name>
    <dbReference type="NCBI Taxonomy" id="133434"/>
    <lineage>
        <taxon>Eukaryota</taxon>
        <taxon>Metazoa</taxon>
        <taxon>Echinodermata</taxon>
        <taxon>Eleutherozoa</taxon>
        <taxon>Asterozoa</taxon>
        <taxon>Asteroidea</taxon>
        <taxon>Valvatacea</taxon>
        <taxon>Valvatida</taxon>
        <taxon>Acanthasteridae</taxon>
        <taxon>Acanthaster</taxon>
    </lineage>
</organism>
<dbReference type="PROSITE" id="PS50005">
    <property type="entry name" value="TPR"/>
    <property type="match status" value="1"/>
</dbReference>
<dbReference type="CDD" id="cd21380">
    <property type="entry name" value="CTWD_Cns1"/>
    <property type="match status" value="1"/>
</dbReference>
<dbReference type="PANTHER" id="PTHR46035">
    <property type="entry name" value="TETRATRICOPEPTIDE REPEAT PROTEIN 4"/>
    <property type="match status" value="1"/>
</dbReference>
<dbReference type="SUPFAM" id="SSF48452">
    <property type="entry name" value="TPR-like"/>
    <property type="match status" value="1"/>
</dbReference>
<dbReference type="SMART" id="SM00028">
    <property type="entry name" value="TPR"/>
    <property type="match status" value="3"/>
</dbReference>
<dbReference type="Pfam" id="PF13432">
    <property type="entry name" value="TPR_16"/>
    <property type="match status" value="1"/>
</dbReference>
<feature type="domain" description="Cns1/TTC4 wheel" evidence="6">
    <location>
        <begin position="307"/>
        <end position="417"/>
    </location>
</feature>
<dbReference type="OrthoDB" id="420195at2759"/>
<dbReference type="RefSeq" id="XP_022087931.1">
    <property type="nucleotide sequence ID" value="XM_022232239.1"/>
</dbReference>
<evidence type="ECO:0000313" key="7">
    <source>
        <dbReference type="Proteomes" id="UP000694845"/>
    </source>
</evidence>
<dbReference type="GeneID" id="110977801"/>